<keyword evidence="2" id="KW-1185">Reference proteome</keyword>
<proteinExistence type="predicted"/>
<sequence>MTHMEDAHQPVESLEDHQKYMDQLIRIAKALKIVYICSTLKLADLVMDIISIEDSFQEKDNQELLEYYRRANERIKKWESKFHQIEAHCNSARLERLSVESESHRLKEQTESLETEIGQHLATEKAHKSQISTLGKSLVKIEEELHKVQLEKVALLSDLASTRELCIKLDTNKELLTRQLTTSTQEIERLQGQWVSSCSEKDLLRKQLNNERISIKNLETLLASNREKEFQSQMINQEKESEIQLYKEQLSLAEDKIASHRREFSQLRNTVTQLESELDITKRQLSTERFERERAVQELRRHSLTASYHLTSTIRPPSPERSCHRSPDRTLDQSLEE</sequence>
<accession>A0ACB8FID2</accession>
<gene>
    <name evidence="1" type="ORF">K3G42_025402</name>
</gene>
<evidence type="ECO:0000313" key="1">
    <source>
        <dbReference type="EMBL" id="KAH8005246.1"/>
    </source>
</evidence>
<reference evidence="1" key="1">
    <citation type="submission" date="2021-08" db="EMBL/GenBank/DDBJ databases">
        <title>The first chromosome-level gecko genome reveals the dynamic sex chromosomes of Neotropical dwarf geckos (Sphaerodactylidae: Sphaerodactylus).</title>
        <authorList>
            <person name="Pinto B.J."/>
            <person name="Keating S.E."/>
            <person name="Gamble T."/>
        </authorList>
    </citation>
    <scope>NUCLEOTIDE SEQUENCE</scope>
    <source>
        <strain evidence="1">TG3544</strain>
    </source>
</reference>
<comment type="caution">
    <text evidence="1">The sequence shown here is derived from an EMBL/GenBank/DDBJ whole genome shotgun (WGS) entry which is preliminary data.</text>
</comment>
<name>A0ACB8FID2_9SAUR</name>
<dbReference type="Proteomes" id="UP000827872">
    <property type="component" value="Linkage Group LG04"/>
</dbReference>
<dbReference type="EMBL" id="CM037617">
    <property type="protein sequence ID" value="KAH8005246.1"/>
    <property type="molecule type" value="Genomic_DNA"/>
</dbReference>
<protein>
    <submittedName>
        <fullName evidence="1">Uncharacterized protein</fullName>
    </submittedName>
</protein>
<evidence type="ECO:0000313" key="2">
    <source>
        <dbReference type="Proteomes" id="UP000827872"/>
    </source>
</evidence>
<organism evidence="1 2">
    <name type="scientific">Sphaerodactylus townsendi</name>
    <dbReference type="NCBI Taxonomy" id="933632"/>
    <lineage>
        <taxon>Eukaryota</taxon>
        <taxon>Metazoa</taxon>
        <taxon>Chordata</taxon>
        <taxon>Craniata</taxon>
        <taxon>Vertebrata</taxon>
        <taxon>Euteleostomi</taxon>
        <taxon>Lepidosauria</taxon>
        <taxon>Squamata</taxon>
        <taxon>Bifurcata</taxon>
        <taxon>Gekkota</taxon>
        <taxon>Sphaerodactylidae</taxon>
        <taxon>Sphaerodactylus</taxon>
    </lineage>
</organism>